<dbReference type="KEGG" id="prf:PeribacterA2_0461"/>
<evidence type="ECO:0000259" key="5">
    <source>
        <dbReference type="PROSITE" id="PS50970"/>
    </source>
</evidence>
<keyword evidence="2 4" id="KW-0808">Transferase</keyword>
<feature type="binding site" evidence="3 4">
    <location>
        <position position="206"/>
    </location>
    <ligand>
        <name>Zn(2+)</name>
        <dbReference type="ChEBI" id="CHEBI:29105"/>
    </ligand>
</feature>
<accession>A0A0S1SU20</accession>
<accession>A0A0S1SI36</accession>
<reference evidence="7" key="1">
    <citation type="submission" date="2015-10" db="EMBL/GenBank/DDBJ databases">
        <title>Analysis of five complete genome sequences for members of the class Peribacteria in the recently recognized Peregrinibacteria bacterial phylum.</title>
        <authorList>
            <person name="Anantharaman K."/>
            <person name="Brown C.T."/>
            <person name="Burstein D."/>
            <person name="Castelle C.J."/>
            <person name="Probst A.J."/>
            <person name="Thomas B.C."/>
            <person name="Williams K.H."/>
            <person name="Banfield J.F."/>
        </authorList>
    </citation>
    <scope>NUCLEOTIDE SEQUENCE [LARGE SCALE GENOMIC DNA]</scope>
</reference>
<feature type="binding site" evidence="4">
    <location>
        <position position="271"/>
    </location>
    <ligand>
        <name>Zn(2+)</name>
        <dbReference type="ChEBI" id="CHEBI:29105"/>
    </ligand>
</feature>
<protein>
    <submittedName>
        <fullName evidence="6">Homocysteine S-methyltransferase/B12 binding domain/Pterin binding enzyme</fullName>
    </submittedName>
</protein>
<dbReference type="EMBL" id="CP013065">
    <property type="protein sequence ID" value="ALM13152.1"/>
    <property type="molecule type" value="Genomic_DNA"/>
</dbReference>
<dbReference type="AlphaFoldDB" id="A0A0S1SI36"/>
<evidence type="ECO:0000256" key="2">
    <source>
        <dbReference type="ARBA" id="ARBA00022679"/>
    </source>
</evidence>
<sequence length="287" mass="30647">MDLRATLDSGRVLLLDGAMGTELHKHGLQGQCDAHQKHPGKVIALHDAYLRAGAQAITTNTFLLNRLTPAAVRDKPDLDFLNRVGVELARNVAGEDHFVLGGMGPTGRVFDMDPLMTDEAVRAAYLAQAQILAEEGTDGLIIETMTSLREALLALEACREVTDKPVIVSMSYYTMNRGIRTMNGETAAECAKLLTERGADSVGTNCSTFLMREMAQVVAAMRSAVTKVPIIAQPNAGQPHGEEGTYIMTPQEFADGVKLCIEKGATMVGGCCGAGPECIAEVGKRLS</sequence>
<organism evidence="6 7">
    <name type="scientific">Candidatus Peribacter riflensis</name>
    <dbReference type="NCBI Taxonomy" id="1735162"/>
    <lineage>
        <taxon>Bacteria</taxon>
        <taxon>Candidatus Peregrinibacteriota</taxon>
        <taxon>Candidatus Peribacteria</taxon>
        <taxon>Candidatus Peribacterales</taxon>
        <taxon>Candidatus Peribacteraceae</taxon>
        <taxon>Candidatus Peribacter</taxon>
    </lineage>
</organism>
<dbReference type="Gene3D" id="3.20.20.330">
    <property type="entry name" value="Homocysteine-binding-like domain"/>
    <property type="match status" value="1"/>
</dbReference>
<accession>A0A0S1SED7</accession>
<evidence type="ECO:0000256" key="4">
    <source>
        <dbReference type="PROSITE-ProRule" id="PRU00333"/>
    </source>
</evidence>
<proteinExistence type="predicted"/>
<accession>A0A0S1SN19</accession>
<feature type="binding site" evidence="4">
    <location>
        <position position="272"/>
    </location>
    <ligand>
        <name>Zn(2+)</name>
        <dbReference type="ChEBI" id="CHEBI:29105"/>
    </ligand>
</feature>
<dbReference type="GO" id="GO:0008168">
    <property type="term" value="F:methyltransferase activity"/>
    <property type="evidence" value="ECO:0007669"/>
    <property type="project" value="UniProtKB-UniRule"/>
</dbReference>
<dbReference type="PIRSF" id="PIRSF037505">
    <property type="entry name" value="Betaine_HMT"/>
    <property type="match status" value="1"/>
</dbReference>
<dbReference type="InterPro" id="IPR003726">
    <property type="entry name" value="HCY_dom"/>
</dbReference>
<keyword evidence="3 4" id="KW-0479">Metal-binding</keyword>
<dbReference type="InterPro" id="IPR017226">
    <property type="entry name" value="BHMT-like"/>
</dbReference>
<evidence type="ECO:0000256" key="1">
    <source>
        <dbReference type="ARBA" id="ARBA00022603"/>
    </source>
</evidence>
<dbReference type="PROSITE" id="PS50970">
    <property type="entry name" value="HCY"/>
    <property type="match status" value="1"/>
</dbReference>
<dbReference type="InterPro" id="IPR036589">
    <property type="entry name" value="HCY_dom_sf"/>
</dbReference>
<evidence type="ECO:0000313" key="7">
    <source>
        <dbReference type="Proteomes" id="UP000069135"/>
    </source>
</evidence>
<accession>A0A0S1STX6</accession>
<keyword evidence="1 4" id="KW-0489">Methyltransferase</keyword>
<reference evidence="6 7" key="2">
    <citation type="journal article" date="2016" name="PeerJ">
        <title>Analysis of five complete genome sequences for members of the class Peribacteria in the recently recognized Peregrinibacteria bacterial phylum.</title>
        <authorList>
            <person name="Anantharaman K."/>
            <person name="Brown C.T."/>
            <person name="Burstein D."/>
            <person name="Castelle C.J."/>
            <person name="Probst A.J."/>
            <person name="Thomas B.C."/>
            <person name="Williams K.H."/>
            <person name="Banfield J.F."/>
        </authorList>
    </citation>
    <scope>NUCLEOTIDE SEQUENCE [LARGE SCALE GENOMIC DNA]</scope>
    <source>
        <strain evidence="6">RIFOXYD1_FULL_PER-ii_59_16</strain>
    </source>
</reference>
<dbReference type="GO" id="GO:0032259">
    <property type="term" value="P:methylation"/>
    <property type="evidence" value="ECO:0007669"/>
    <property type="project" value="UniProtKB-KW"/>
</dbReference>
<name>A0A0S1SI36_9BACT</name>
<evidence type="ECO:0000313" key="6">
    <source>
        <dbReference type="EMBL" id="ALM13152.1"/>
    </source>
</evidence>
<feature type="domain" description="Hcy-binding" evidence="5">
    <location>
        <begin position="1"/>
        <end position="286"/>
    </location>
</feature>
<gene>
    <name evidence="6" type="ORF">PeribacterD1_0461</name>
</gene>
<dbReference type="GO" id="GO:0008270">
    <property type="term" value="F:zinc ion binding"/>
    <property type="evidence" value="ECO:0007669"/>
    <property type="project" value="InterPro"/>
</dbReference>
<dbReference type="Pfam" id="PF02574">
    <property type="entry name" value="S-methyl_trans"/>
    <property type="match status" value="1"/>
</dbReference>
<dbReference type="GO" id="GO:0009086">
    <property type="term" value="P:methionine biosynthetic process"/>
    <property type="evidence" value="ECO:0007669"/>
    <property type="project" value="InterPro"/>
</dbReference>
<dbReference type="PANTHER" id="PTHR11103:SF18">
    <property type="entry name" value="SLR1189 PROTEIN"/>
    <property type="match status" value="1"/>
</dbReference>
<comment type="cofactor">
    <cofactor evidence="3">
        <name>Zn(2+)</name>
        <dbReference type="ChEBI" id="CHEBI:29105"/>
    </cofactor>
    <text evidence="3">Binds 1 zinc ion per subunit.</text>
</comment>
<dbReference type="PANTHER" id="PTHR11103">
    <property type="entry name" value="SLR1189 PROTEIN"/>
    <property type="match status" value="1"/>
</dbReference>
<keyword evidence="3 4" id="KW-0862">Zinc</keyword>
<evidence type="ECO:0000256" key="3">
    <source>
        <dbReference type="PIRSR" id="PIRSR037505-2"/>
    </source>
</evidence>
<dbReference type="Proteomes" id="UP000069135">
    <property type="component" value="Chromosome"/>
</dbReference>
<dbReference type="STRING" id="1735162.PeribacterB2_0460"/>
<dbReference type="SUPFAM" id="SSF82282">
    <property type="entry name" value="Homocysteine S-methyltransferase"/>
    <property type="match status" value="1"/>
</dbReference>